<dbReference type="RefSeq" id="WP_199789396.1">
    <property type="nucleotide sequence ID" value="NZ_CP012673.1"/>
</dbReference>
<protein>
    <submittedName>
        <fullName evidence="2">Uncharacterized protein</fullName>
    </submittedName>
</protein>
<organism evidence="2 3">
    <name type="scientific">Sorangium cellulosum</name>
    <name type="common">Polyangium cellulosum</name>
    <dbReference type="NCBI Taxonomy" id="56"/>
    <lineage>
        <taxon>Bacteria</taxon>
        <taxon>Pseudomonadati</taxon>
        <taxon>Myxococcota</taxon>
        <taxon>Polyangia</taxon>
        <taxon>Polyangiales</taxon>
        <taxon>Polyangiaceae</taxon>
        <taxon>Sorangium</taxon>
    </lineage>
</organism>
<accession>A0A2L0F1M3</accession>
<feature type="compositionally biased region" description="Basic residues" evidence="1">
    <location>
        <begin position="28"/>
        <end position="37"/>
    </location>
</feature>
<feature type="region of interest" description="Disordered" evidence="1">
    <location>
        <begin position="1"/>
        <end position="38"/>
    </location>
</feature>
<proteinExistence type="predicted"/>
<gene>
    <name evidence="2" type="ORF">SOCE26_068920</name>
</gene>
<feature type="compositionally biased region" description="Basic residues" evidence="1">
    <location>
        <begin position="1"/>
        <end position="11"/>
    </location>
</feature>
<evidence type="ECO:0000313" key="2">
    <source>
        <dbReference type="EMBL" id="AUX45401.1"/>
    </source>
</evidence>
<feature type="compositionally biased region" description="Low complexity" evidence="1">
    <location>
        <begin position="12"/>
        <end position="27"/>
    </location>
</feature>
<evidence type="ECO:0000256" key="1">
    <source>
        <dbReference type="SAM" id="MobiDB-lite"/>
    </source>
</evidence>
<name>A0A2L0F1M3_SORCE</name>
<reference evidence="2 3" key="1">
    <citation type="submission" date="2015-09" db="EMBL/GenBank/DDBJ databases">
        <title>Sorangium comparison.</title>
        <authorList>
            <person name="Zaburannyi N."/>
            <person name="Bunk B."/>
            <person name="Overmann J."/>
            <person name="Mueller R."/>
        </authorList>
    </citation>
    <scope>NUCLEOTIDE SEQUENCE [LARGE SCALE GENOMIC DNA]</scope>
    <source>
        <strain evidence="2 3">So ce26</strain>
    </source>
</reference>
<evidence type="ECO:0000313" key="3">
    <source>
        <dbReference type="Proteomes" id="UP000238348"/>
    </source>
</evidence>
<sequence length="58" mass="6561">MHRPTRQHQHLSQKLAQKQQRSAQSSRKPGRKTKRWGKWITQYAPLVAGADAAAPAES</sequence>
<dbReference type="Proteomes" id="UP000238348">
    <property type="component" value="Chromosome"/>
</dbReference>
<dbReference type="EMBL" id="CP012673">
    <property type="protein sequence ID" value="AUX45401.1"/>
    <property type="molecule type" value="Genomic_DNA"/>
</dbReference>
<dbReference type="AlphaFoldDB" id="A0A2L0F1M3"/>